<evidence type="ECO:0000313" key="1">
    <source>
        <dbReference type="EMBL" id="QDU67723.1"/>
    </source>
</evidence>
<proteinExistence type="predicted"/>
<dbReference type="KEGG" id="pbap:Pla133_28110"/>
<keyword evidence="2" id="KW-1185">Reference proteome</keyword>
<reference evidence="1 2" key="1">
    <citation type="submission" date="2019-02" db="EMBL/GenBank/DDBJ databases">
        <title>Deep-cultivation of Planctomycetes and their phenomic and genomic characterization uncovers novel biology.</title>
        <authorList>
            <person name="Wiegand S."/>
            <person name="Jogler M."/>
            <person name="Boedeker C."/>
            <person name="Pinto D."/>
            <person name="Vollmers J."/>
            <person name="Rivas-Marin E."/>
            <person name="Kohn T."/>
            <person name="Peeters S.H."/>
            <person name="Heuer A."/>
            <person name="Rast P."/>
            <person name="Oberbeckmann S."/>
            <person name="Bunk B."/>
            <person name="Jeske O."/>
            <person name="Meyerdierks A."/>
            <person name="Storesund J.E."/>
            <person name="Kallscheuer N."/>
            <person name="Luecker S."/>
            <person name="Lage O.M."/>
            <person name="Pohl T."/>
            <person name="Merkel B.J."/>
            <person name="Hornburger P."/>
            <person name="Mueller R.-W."/>
            <person name="Bruemmer F."/>
            <person name="Labrenz M."/>
            <person name="Spormann A.M."/>
            <person name="Op den Camp H."/>
            <person name="Overmann J."/>
            <person name="Amann R."/>
            <person name="Jetten M.S.M."/>
            <person name="Mascher T."/>
            <person name="Medema M.H."/>
            <person name="Devos D.P."/>
            <person name="Kaster A.-K."/>
            <person name="Ovreas L."/>
            <person name="Rohde M."/>
            <person name="Galperin M.Y."/>
            <person name="Jogler C."/>
        </authorList>
    </citation>
    <scope>NUCLEOTIDE SEQUENCE [LARGE SCALE GENOMIC DNA]</scope>
    <source>
        <strain evidence="1 2">Pla133</strain>
    </source>
</reference>
<name>A0A518BL91_9BACT</name>
<dbReference type="Proteomes" id="UP000316921">
    <property type="component" value="Chromosome"/>
</dbReference>
<organism evidence="1 2">
    <name type="scientific">Engelhardtia mirabilis</name>
    <dbReference type="NCBI Taxonomy" id="2528011"/>
    <lineage>
        <taxon>Bacteria</taxon>
        <taxon>Pseudomonadati</taxon>
        <taxon>Planctomycetota</taxon>
        <taxon>Planctomycetia</taxon>
        <taxon>Planctomycetia incertae sedis</taxon>
        <taxon>Engelhardtia</taxon>
    </lineage>
</organism>
<accession>A0A518BL91</accession>
<dbReference type="EMBL" id="CP036287">
    <property type="protein sequence ID" value="QDU67723.1"/>
    <property type="molecule type" value="Genomic_DNA"/>
</dbReference>
<dbReference type="RefSeq" id="WP_145066121.1">
    <property type="nucleotide sequence ID" value="NZ_CP036287.1"/>
</dbReference>
<protein>
    <submittedName>
        <fullName evidence="1">Uncharacterized protein</fullName>
    </submittedName>
</protein>
<sequence>MARKPLPDSWKAIFLEAYERERTMQRAALVAGVSRRTVFNSRETDSEFDAAIREVQELMLDDLEDAAMTRAIEGTLDPVYYEGIQCGERTKHHDALAMFILKQRRPGRFNLAPGRDRIDEQSDAGQQAYEFALSLLKAQAEIRERNGCDVIEGPSEEPENAEEA</sequence>
<gene>
    <name evidence="1" type="ORF">Pla133_28110</name>
</gene>
<dbReference type="AlphaFoldDB" id="A0A518BL91"/>
<evidence type="ECO:0000313" key="2">
    <source>
        <dbReference type="Proteomes" id="UP000316921"/>
    </source>
</evidence>